<sequence>MDVVMIDAAILASVTNAYLNQFHWIVKNVLYVCDYDMKFTFVYVGWEDTAHEARILIDALRLPGNNFPWHQNRPEGGSGVDQLDTVD</sequence>
<gene>
    <name evidence="2" type="ORF">I3842_03G132100</name>
</gene>
<organism evidence="2 3">
    <name type="scientific">Carya illinoinensis</name>
    <name type="common">Pecan</name>
    <dbReference type="NCBI Taxonomy" id="32201"/>
    <lineage>
        <taxon>Eukaryota</taxon>
        <taxon>Viridiplantae</taxon>
        <taxon>Streptophyta</taxon>
        <taxon>Embryophyta</taxon>
        <taxon>Tracheophyta</taxon>
        <taxon>Spermatophyta</taxon>
        <taxon>Magnoliopsida</taxon>
        <taxon>eudicotyledons</taxon>
        <taxon>Gunneridae</taxon>
        <taxon>Pentapetalae</taxon>
        <taxon>rosids</taxon>
        <taxon>fabids</taxon>
        <taxon>Fagales</taxon>
        <taxon>Juglandaceae</taxon>
        <taxon>Carya</taxon>
    </lineage>
</organism>
<dbReference type="AlphaFoldDB" id="A0A922JYF1"/>
<accession>A0A922JYF1</accession>
<dbReference type="EMBL" id="CM031827">
    <property type="protein sequence ID" value="KAG6721854.1"/>
    <property type="molecule type" value="Genomic_DNA"/>
</dbReference>
<feature type="region of interest" description="Disordered" evidence="1">
    <location>
        <begin position="68"/>
        <end position="87"/>
    </location>
</feature>
<dbReference type="EMBL" id="CM031827">
    <property type="protein sequence ID" value="KAG6721853.1"/>
    <property type="molecule type" value="Genomic_DNA"/>
</dbReference>
<evidence type="ECO:0000313" key="2">
    <source>
        <dbReference type="EMBL" id="KAG6721854.1"/>
    </source>
</evidence>
<protein>
    <submittedName>
        <fullName evidence="2">Uncharacterized protein</fullName>
    </submittedName>
</protein>
<comment type="caution">
    <text evidence="2">The sequence shown here is derived from an EMBL/GenBank/DDBJ whole genome shotgun (WGS) entry which is preliminary data.</text>
</comment>
<dbReference type="Proteomes" id="UP000811246">
    <property type="component" value="Chromosome 3"/>
</dbReference>
<evidence type="ECO:0000256" key="1">
    <source>
        <dbReference type="SAM" id="MobiDB-lite"/>
    </source>
</evidence>
<reference evidence="2" key="1">
    <citation type="submission" date="2021-01" db="EMBL/GenBank/DDBJ databases">
        <authorList>
            <person name="Lovell J.T."/>
            <person name="Bentley N."/>
            <person name="Bhattarai G."/>
            <person name="Jenkins J.W."/>
            <person name="Sreedasyam A."/>
            <person name="Alarcon Y."/>
            <person name="Bock C."/>
            <person name="Boston L."/>
            <person name="Carlson J."/>
            <person name="Cervantes K."/>
            <person name="Clermont K."/>
            <person name="Krom N."/>
            <person name="Kubenka K."/>
            <person name="Mamidi S."/>
            <person name="Mattison C."/>
            <person name="Monteros M."/>
            <person name="Pisani C."/>
            <person name="Plott C."/>
            <person name="Rajasekar S."/>
            <person name="Rhein H.S."/>
            <person name="Rohla C."/>
            <person name="Song M."/>
            <person name="Hilaire R.S."/>
            <person name="Shu S."/>
            <person name="Wells L."/>
            <person name="Wang X."/>
            <person name="Webber J."/>
            <person name="Heerema R.J."/>
            <person name="Klein P."/>
            <person name="Conner P."/>
            <person name="Grauke L."/>
            <person name="Grimwood J."/>
            <person name="Schmutz J."/>
            <person name="Randall J.J."/>
        </authorList>
    </citation>
    <scope>NUCLEOTIDE SEQUENCE</scope>
    <source>
        <tissue evidence="2">Leaf</tissue>
    </source>
</reference>
<evidence type="ECO:0000313" key="3">
    <source>
        <dbReference type="Proteomes" id="UP000811246"/>
    </source>
</evidence>
<proteinExistence type="predicted"/>
<name>A0A922JYF1_CARIL</name>